<organism evidence="1 2">
    <name type="scientific">Sulfurimonas aquatica</name>
    <dbReference type="NCBI Taxonomy" id="2672570"/>
    <lineage>
        <taxon>Bacteria</taxon>
        <taxon>Pseudomonadati</taxon>
        <taxon>Campylobacterota</taxon>
        <taxon>Epsilonproteobacteria</taxon>
        <taxon>Campylobacterales</taxon>
        <taxon>Sulfurimonadaceae</taxon>
        <taxon>Sulfurimonas</taxon>
    </lineage>
</organism>
<name>A0A975B2X8_9BACT</name>
<dbReference type="GO" id="GO:0003677">
    <property type="term" value="F:DNA binding"/>
    <property type="evidence" value="ECO:0007669"/>
    <property type="project" value="InterPro"/>
</dbReference>
<reference evidence="1" key="1">
    <citation type="submission" date="2019-11" db="EMBL/GenBank/DDBJ databases">
        <authorList>
            <person name="Kojima H."/>
        </authorList>
    </citation>
    <scope>NUCLEOTIDE SEQUENCE</scope>
    <source>
        <strain evidence="1">H1576</strain>
        <plasmid evidence="1">pSULFM1</plasmid>
    </source>
</reference>
<dbReference type="Gene3D" id="1.10.260.40">
    <property type="entry name" value="lambda repressor-like DNA-binding domains"/>
    <property type="match status" value="1"/>
</dbReference>
<protein>
    <recommendedName>
        <fullName evidence="3">HTH cro/C1-type domain-containing protein</fullName>
    </recommendedName>
</protein>
<dbReference type="EMBL" id="CP046073">
    <property type="protein sequence ID" value="QSZ43188.1"/>
    <property type="molecule type" value="Genomic_DNA"/>
</dbReference>
<evidence type="ECO:0000313" key="2">
    <source>
        <dbReference type="Proteomes" id="UP000671852"/>
    </source>
</evidence>
<dbReference type="RefSeq" id="WP_207563218.1">
    <property type="nucleotide sequence ID" value="NZ_CP046073.1"/>
</dbReference>
<dbReference type="Proteomes" id="UP000671852">
    <property type="component" value="Plasmid pSULFM1"/>
</dbReference>
<evidence type="ECO:0008006" key="3">
    <source>
        <dbReference type="Google" id="ProtNLM"/>
    </source>
</evidence>
<accession>A0A975B2X8</accession>
<proteinExistence type="predicted"/>
<reference evidence="1" key="2">
    <citation type="submission" date="2021-04" db="EMBL/GenBank/DDBJ databases">
        <title>Isolation and characterization of a novel species of the genus Sulfurimonas.</title>
        <authorList>
            <person name="Fukui M."/>
        </authorList>
    </citation>
    <scope>NUCLEOTIDE SEQUENCE</scope>
    <source>
        <strain evidence="1">H1576</strain>
        <plasmid evidence="1">pSULFM1</plasmid>
    </source>
</reference>
<keyword evidence="2" id="KW-1185">Reference proteome</keyword>
<keyword evidence="1" id="KW-0614">Plasmid</keyword>
<dbReference type="KEGG" id="saqt:GJV85_13515"/>
<dbReference type="InterPro" id="IPR010982">
    <property type="entry name" value="Lambda_DNA-bd_dom_sf"/>
</dbReference>
<evidence type="ECO:0000313" key="1">
    <source>
        <dbReference type="EMBL" id="QSZ43188.1"/>
    </source>
</evidence>
<dbReference type="AlphaFoldDB" id="A0A975B2X8"/>
<gene>
    <name evidence="1" type="ORF">GJV85_13515</name>
</gene>
<sequence length="125" mass="14218">MSNALLSKLKEYEKDAKHTKKQNVNIDASFATLTDEEILLVLAHRAKKLRIENNLKQKEFSNGAQLSSSTTYSNFEQTGKVSLINFIKIVRNFGRLSELEGLLKSTLSSQIDSFEKVKSVKKRIR</sequence>
<geneLocation type="plasmid" evidence="1 2">
    <name>pSULFM1</name>
</geneLocation>